<evidence type="ECO:0000313" key="16">
    <source>
        <dbReference type="Proteomes" id="UP000184082"/>
    </source>
</evidence>
<evidence type="ECO:0000256" key="1">
    <source>
        <dbReference type="ARBA" id="ARBA00006422"/>
    </source>
</evidence>
<dbReference type="SUPFAM" id="SSF52343">
    <property type="entry name" value="Ferredoxin reductase-like, C-terminal NADP-linked domain"/>
    <property type="match status" value="1"/>
</dbReference>
<feature type="binding site" evidence="11 12">
    <location>
        <begin position="53"/>
        <end position="56"/>
    </location>
    <ligand>
        <name>FAD</name>
        <dbReference type="ChEBI" id="CHEBI:57692"/>
    </ligand>
</feature>
<protein>
    <recommendedName>
        <fullName evidence="11">Dihydroorotate dehydrogenase B (NAD(+)), electron transfer subunit</fullName>
    </recommendedName>
    <alternativeName>
        <fullName evidence="11">Dihydroorotate oxidase B, electron transfer subunit</fullName>
    </alternativeName>
</protein>
<feature type="binding site" evidence="11 13">
    <location>
        <position position="228"/>
    </location>
    <ligand>
        <name>[2Fe-2S] cluster</name>
        <dbReference type="ChEBI" id="CHEBI:190135"/>
    </ligand>
</feature>
<dbReference type="GO" id="GO:0016491">
    <property type="term" value="F:oxidoreductase activity"/>
    <property type="evidence" value="ECO:0007669"/>
    <property type="project" value="InterPro"/>
</dbReference>
<dbReference type="GO" id="GO:0046872">
    <property type="term" value="F:metal ion binding"/>
    <property type="evidence" value="ECO:0007669"/>
    <property type="project" value="UniProtKB-KW"/>
</dbReference>
<evidence type="ECO:0000256" key="13">
    <source>
        <dbReference type="PIRSR" id="PIRSR006816-2"/>
    </source>
</evidence>
<feature type="binding site" evidence="11 12">
    <location>
        <begin position="75"/>
        <end position="76"/>
    </location>
    <ligand>
        <name>FAD</name>
        <dbReference type="ChEBI" id="CHEBI:57692"/>
    </ligand>
</feature>
<evidence type="ECO:0000313" key="15">
    <source>
        <dbReference type="EMBL" id="SHK24280.1"/>
    </source>
</evidence>
<dbReference type="GO" id="GO:0051537">
    <property type="term" value="F:2 iron, 2 sulfur cluster binding"/>
    <property type="evidence" value="ECO:0007669"/>
    <property type="project" value="UniProtKB-KW"/>
</dbReference>
<evidence type="ECO:0000256" key="6">
    <source>
        <dbReference type="ARBA" id="ARBA00022827"/>
    </source>
</evidence>
<dbReference type="PIRSF" id="PIRSF006816">
    <property type="entry name" value="Cyc3_hyd_g"/>
    <property type="match status" value="1"/>
</dbReference>
<evidence type="ECO:0000256" key="12">
    <source>
        <dbReference type="PIRSR" id="PIRSR006816-1"/>
    </source>
</evidence>
<dbReference type="UniPathway" id="UPA00070">
    <property type="reaction ID" value="UER00945"/>
</dbReference>
<comment type="cofactor">
    <cofactor evidence="11">
        <name>[2Fe-2S] cluster</name>
        <dbReference type="ChEBI" id="CHEBI:190135"/>
    </cofactor>
    <text evidence="11">Binds 1 [2Fe-2S] cluster per subunit.</text>
</comment>
<dbReference type="PANTHER" id="PTHR43513">
    <property type="entry name" value="DIHYDROOROTATE DEHYDROGENASE B (NAD(+)), ELECTRON TRANSFER SUBUNIT"/>
    <property type="match status" value="1"/>
</dbReference>
<comment type="cofactor">
    <cofactor evidence="11 12">
        <name>FAD</name>
        <dbReference type="ChEBI" id="CHEBI:57692"/>
    </cofactor>
    <text evidence="11 12">Binds 1 FAD per subunit.</text>
</comment>
<keyword evidence="16" id="KW-1185">Reference proteome</keyword>
<dbReference type="Proteomes" id="UP000184082">
    <property type="component" value="Unassembled WGS sequence"/>
</dbReference>
<organism evidence="15 16">
    <name type="scientific">Caminicella sporogenes DSM 14501</name>
    <dbReference type="NCBI Taxonomy" id="1121266"/>
    <lineage>
        <taxon>Bacteria</taxon>
        <taxon>Bacillati</taxon>
        <taxon>Bacillota</taxon>
        <taxon>Clostridia</taxon>
        <taxon>Peptostreptococcales</taxon>
        <taxon>Caminicellaceae</taxon>
        <taxon>Caminicella</taxon>
    </lineage>
</organism>
<dbReference type="InterPro" id="IPR017927">
    <property type="entry name" value="FAD-bd_FR_type"/>
</dbReference>
<keyword evidence="8 11" id="KW-0249">Electron transport</keyword>
<dbReference type="InterPro" id="IPR050353">
    <property type="entry name" value="PyrK_electron_transfer"/>
</dbReference>
<gene>
    <name evidence="11" type="primary">pyrK</name>
    <name evidence="15" type="ORF">SAMN02745883_01631</name>
</gene>
<comment type="caution">
    <text evidence="11">Lacks conserved residue(s) required for the propagation of feature annotation.</text>
</comment>
<comment type="function">
    <text evidence="11">Responsible for channeling the electrons from the oxidation of dihydroorotate from the FMN redox center in the PyrD type B subunit to the ultimate electron acceptor NAD(+).</text>
</comment>
<dbReference type="EMBL" id="FRAJ01000012">
    <property type="protein sequence ID" value="SHK24280.1"/>
    <property type="molecule type" value="Genomic_DNA"/>
</dbReference>
<evidence type="ECO:0000259" key="14">
    <source>
        <dbReference type="PROSITE" id="PS51384"/>
    </source>
</evidence>
<dbReference type="SUPFAM" id="SSF63380">
    <property type="entry name" value="Riboflavin synthase domain-like"/>
    <property type="match status" value="1"/>
</dbReference>
<dbReference type="InterPro" id="IPR017938">
    <property type="entry name" value="Riboflavin_synthase-like_b-brl"/>
</dbReference>
<feature type="binding site" evidence="11 13">
    <location>
        <position position="245"/>
    </location>
    <ligand>
        <name>[2Fe-2S] cluster</name>
        <dbReference type="ChEBI" id="CHEBI:190135"/>
    </ligand>
</feature>
<dbReference type="InterPro" id="IPR039261">
    <property type="entry name" value="FNR_nucleotide-bd"/>
</dbReference>
<feature type="binding site" evidence="11 13">
    <location>
        <position position="225"/>
    </location>
    <ligand>
        <name>[2Fe-2S] cluster</name>
        <dbReference type="ChEBI" id="CHEBI:190135"/>
    </ligand>
</feature>
<dbReference type="RefSeq" id="WP_159430010.1">
    <property type="nucleotide sequence ID" value="NZ_FRAJ01000012.1"/>
</dbReference>
<keyword evidence="10 11" id="KW-0411">Iron-sulfur</keyword>
<feature type="domain" description="FAD-binding FR-type" evidence="14">
    <location>
        <begin position="2"/>
        <end position="100"/>
    </location>
</feature>
<dbReference type="GO" id="GO:0050660">
    <property type="term" value="F:flavin adenine dinucleotide binding"/>
    <property type="evidence" value="ECO:0007669"/>
    <property type="project" value="InterPro"/>
</dbReference>
<dbReference type="InterPro" id="IPR019480">
    <property type="entry name" value="Dihydroorotate_DH_Fe-S-bd"/>
</dbReference>
<dbReference type="GO" id="GO:0009055">
    <property type="term" value="F:electron transfer activity"/>
    <property type="evidence" value="ECO:0007669"/>
    <property type="project" value="UniProtKB-UniRule"/>
</dbReference>
<dbReference type="Gene3D" id="2.10.240.10">
    <property type="entry name" value="Dihydroorotate dehydrogenase, electron transfer subunit"/>
    <property type="match status" value="1"/>
</dbReference>
<keyword evidence="5 11" id="KW-0479">Metal-binding</keyword>
<dbReference type="Gene3D" id="2.40.30.10">
    <property type="entry name" value="Translation factors"/>
    <property type="match status" value="1"/>
</dbReference>
<name>A0A1M6QVV8_9FIRM</name>
<accession>A0A1M6QVV8</accession>
<evidence type="ECO:0000256" key="9">
    <source>
        <dbReference type="ARBA" id="ARBA00023004"/>
    </source>
</evidence>
<keyword evidence="3 11" id="KW-0285">Flavoprotein</keyword>
<keyword evidence="6 11" id="KW-0274">FAD</keyword>
<sequence length="260" mass="29380">MKRDLLCKVIEKVKINENIYKLTIEKPNYNKNIKAGQFFNFKCGEGDYPLLRRPISVALVKKDSIDFYINKVGKGTNALCEKKEGDYIDILGPLGNGFDLDIKGKNIVIIGGGIGVAPLLELTKQLSDMHVNIDVMLGFKKEAFIVDEFKKYTGSVSITLENGSEVNKGYVTDLLKERIKSKKYDYIFTCGPKPMLKEVKRIGEEENIKTQLLMEERMACGIGACLVCTCKVKRGKDDWNYVRTCKEGPVFYGDEVIFDE</sequence>
<dbReference type="PRINTS" id="PR00409">
    <property type="entry name" value="PHDIOXRDTASE"/>
</dbReference>
<evidence type="ECO:0000256" key="2">
    <source>
        <dbReference type="ARBA" id="ARBA00022448"/>
    </source>
</evidence>
<keyword evidence="7 11" id="KW-0665">Pyrimidine biosynthesis</keyword>
<comment type="subunit">
    <text evidence="11">Heterotetramer of 2 PyrK and 2 PyrD type B subunits.</text>
</comment>
<evidence type="ECO:0000256" key="11">
    <source>
        <dbReference type="HAMAP-Rule" id="MF_01211"/>
    </source>
</evidence>
<keyword evidence="9 11" id="KW-0408">Iron</keyword>
<dbReference type="NCBIfam" id="NF000798">
    <property type="entry name" value="PRK00054.1-3"/>
    <property type="match status" value="1"/>
</dbReference>
<dbReference type="Gene3D" id="3.40.50.80">
    <property type="entry name" value="Nucleotide-binding domain of ferredoxin-NADP reductase (FNR) module"/>
    <property type="match status" value="1"/>
</dbReference>
<evidence type="ECO:0000256" key="7">
    <source>
        <dbReference type="ARBA" id="ARBA00022975"/>
    </source>
</evidence>
<keyword evidence="2 11" id="KW-0813">Transport</keyword>
<dbReference type="Pfam" id="PF10418">
    <property type="entry name" value="DHODB_Fe-S_bind"/>
    <property type="match status" value="1"/>
</dbReference>
<dbReference type="GO" id="GO:0044205">
    <property type="term" value="P:'de novo' UMP biosynthetic process"/>
    <property type="evidence" value="ECO:0007669"/>
    <property type="project" value="UniProtKB-UniRule"/>
</dbReference>
<reference evidence="15 16" key="1">
    <citation type="submission" date="2016-11" db="EMBL/GenBank/DDBJ databases">
        <authorList>
            <person name="Jaros S."/>
            <person name="Januszkiewicz K."/>
            <person name="Wedrychowicz H."/>
        </authorList>
    </citation>
    <scope>NUCLEOTIDE SEQUENCE [LARGE SCALE GENOMIC DNA]</scope>
    <source>
        <strain evidence="15 16">DSM 14501</strain>
    </source>
</reference>
<dbReference type="InterPro" id="IPR001433">
    <property type="entry name" value="OxRdtase_FAD/NAD-bd"/>
</dbReference>
<proteinExistence type="inferred from homology"/>
<dbReference type="PROSITE" id="PS51384">
    <property type="entry name" value="FAD_FR"/>
    <property type="match status" value="1"/>
</dbReference>
<comment type="similarity">
    <text evidence="1 11">Belongs to the PyrK family.</text>
</comment>
<comment type="cofactor">
    <cofactor evidence="13">
        <name>[2Fe-2S] cluster</name>
        <dbReference type="ChEBI" id="CHEBI:190135"/>
    </cofactor>
    <text evidence="13">Binds 1 [2Fe-2S] cluster per subunit.</text>
</comment>
<dbReference type="InterPro" id="IPR012165">
    <property type="entry name" value="Cyt_c3_hydrogenase_gsu"/>
</dbReference>
<keyword evidence="4 11" id="KW-0001">2Fe-2S</keyword>
<evidence type="ECO:0000256" key="5">
    <source>
        <dbReference type="ARBA" id="ARBA00022723"/>
    </source>
</evidence>
<dbReference type="InterPro" id="IPR037117">
    <property type="entry name" value="Dihydroorotate_DH_ele_sf"/>
</dbReference>
<dbReference type="AlphaFoldDB" id="A0A1M6QVV8"/>
<dbReference type="HAMAP" id="MF_01211">
    <property type="entry name" value="DHODB_Fe_S_bind"/>
    <property type="match status" value="1"/>
</dbReference>
<evidence type="ECO:0000256" key="10">
    <source>
        <dbReference type="ARBA" id="ARBA00023014"/>
    </source>
</evidence>
<feature type="binding site" evidence="11 13">
    <location>
        <position position="220"/>
    </location>
    <ligand>
        <name>[2Fe-2S] cluster</name>
        <dbReference type="ChEBI" id="CHEBI:190135"/>
    </ligand>
</feature>
<dbReference type="CDD" id="cd06218">
    <property type="entry name" value="DHOD_e_trans"/>
    <property type="match status" value="1"/>
</dbReference>
<dbReference type="STRING" id="1121266.SAMN02745883_01631"/>
<evidence type="ECO:0000256" key="3">
    <source>
        <dbReference type="ARBA" id="ARBA00022630"/>
    </source>
</evidence>
<evidence type="ECO:0000256" key="8">
    <source>
        <dbReference type="ARBA" id="ARBA00022982"/>
    </source>
</evidence>
<dbReference type="Pfam" id="PF00175">
    <property type="entry name" value="NAD_binding_1"/>
    <property type="match status" value="1"/>
</dbReference>
<dbReference type="InterPro" id="IPR023455">
    <property type="entry name" value="Dihydroorotate_DHASE_ETsu"/>
</dbReference>
<evidence type="ECO:0000256" key="4">
    <source>
        <dbReference type="ARBA" id="ARBA00022714"/>
    </source>
</evidence>
<dbReference type="PANTHER" id="PTHR43513:SF3">
    <property type="entry name" value="DIHYDROOROTATE DEHYDROGENASE B (NAD(+)), ELECTRON TRANSFER SUBUNIT-RELATED"/>
    <property type="match status" value="1"/>
</dbReference>
<comment type="pathway">
    <text evidence="11">Pyrimidine metabolism; UMP biosynthesis via de novo pathway; orotate from (S)-dihydroorotate (NAD(+) route): step 1/1.</text>
</comment>